<proteinExistence type="predicted"/>
<gene>
    <name evidence="1" type="ORF">Kpho01_61210</name>
</gene>
<dbReference type="RefSeq" id="WP_033252903.1">
    <property type="nucleotide sequence ID" value="NZ_BSRX01000047.1"/>
</dbReference>
<dbReference type="EMBL" id="BSRX01000047">
    <property type="protein sequence ID" value="GLW58110.1"/>
    <property type="molecule type" value="Genomic_DNA"/>
</dbReference>
<sequence length="131" mass="13373">MQNLPRLAAAPDNSLVVVHGVITTYQSRDPRILTVSDESGSVSVTVTSNAVGGTVVNNGQAHLVGTRTTIVGLRLDATRVRASNIDLDAAPLTPADADNLLTTASAGTTLPTATLLALPAARTETTTAGTR</sequence>
<reference evidence="1" key="1">
    <citation type="submission" date="2023-02" db="EMBL/GenBank/DDBJ databases">
        <title>Kitasatospora phosalacinea NBRC 14362.</title>
        <authorList>
            <person name="Ichikawa N."/>
            <person name="Sato H."/>
            <person name="Tonouchi N."/>
        </authorList>
    </citation>
    <scope>NUCLEOTIDE SEQUENCE</scope>
    <source>
        <strain evidence="1">NBRC 14362</strain>
    </source>
</reference>
<protein>
    <submittedName>
        <fullName evidence="1">Uncharacterized protein</fullName>
    </submittedName>
</protein>
<evidence type="ECO:0000313" key="2">
    <source>
        <dbReference type="Proteomes" id="UP001165143"/>
    </source>
</evidence>
<dbReference type="Proteomes" id="UP001165143">
    <property type="component" value="Unassembled WGS sequence"/>
</dbReference>
<evidence type="ECO:0000313" key="1">
    <source>
        <dbReference type="EMBL" id="GLW58110.1"/>
    </source>
</evidence>
<dbReference type="AlphaFoldDB" id="A0A9W6UT07"/>
<organism evidence="1 2">
    <name type="scientific">Kitasatospora phosalacinea</name>
    <dbReference type="NCBI Taxonomy" id="2065"/>
    <lineage>
        <taxon>Bacteria</taxon>
        <taxon>Bacillati</taxon>
        <taxon>Actinomycetota</taxon>
        <taxon>Actinomycetes</taxon>
        <taxon>Kitasatosporales</taxon>
        <taxon>Streptomycetaceae</taxon>
        <taxon>Kitasatospora</taxon>
    </lineage>
</organism>
<comment type="caution">
    <text evidence="1">The sequence shown here is derived from an EMBL/GenBank/DDBJ whole genome shotgun (WGS) entry which is preliminary data.</text>
</comment>
<accession>A0A9W6UT07</accession>
<name>A0A9W6UT07_9ACTN</name>
<dbReference type="OrthoDB" id="9895731at2"/>